<sequence length="252" mass="26678">MLGAIGAGILVLASLLPFPSARAQQDAGECAVLMHGLARGSGSLWLVEKLLIARGYHVVNRDYPSTTATIAALAAHVGTAVGECGKRRVNFVTHSMGGILVRYWLAGQRPERLGRVVMLAPPNHGSEIVDVFGDLQPFYWINGPAGLELGTDRSATPKTLPKPDFPLGIIAGDLSLNPVYASILAGPNDGKVTVASTRLDGAADHLVVHATHTFMMFNPVVVMETLHFLETGAFDHGMTWYSAATALSSAVQ</sequence>
<dbReference type="InterPro" id="IPR029058">
    <property type="entry name" value="AB_hydrolase_fold"/>
</dbReference>
<dbReference type="EMBL" id="WHSC02000004">
    <property type="protein sequence ID" value="MDO6121610.1"/>
    <property type="molecule type" value="Genomic_DNA"/>
</dbReference>
<dbReference type="PANTHER" id="PTHR37946:SF1">
    <property type="entry name" value="SLL1969 PROTEIN"/>
    <property type="match status" value="1"/>
</dbReference>
<protein>
    <submittedName>
        <fullName evidence="3">Alpha/beta hydrolase</fullName>
    </submittedName>
</protein>
<dbReference type="Proteomes" id="UP001177080">
    <property type="component" value="Unassembled WGS sequence"/>
</dbReference>
<feature type="chain" id="PRO_5045490302" evidence="1">
    <location>
        <begin position="24"/>
        <end position="252"/>
    </location>
</feature>
<evidence type="ECO:0000313" key="4">
    <source>
        <dbReference type="Proteomes" id="UP001177080"/>
    </source>
</evidence>
<organism evidence="3 4">
    <name type="scientific">Shinella curvata</name>
    <dbReference type="NCBI Taxonomy" id="1817964"/>
    <lineage>
        <taxon>Bacteria</taxon>
        <taxon>Pseudomonadati</taxon>
        <taxon>Pseudomonadota</taxon>
        <taxon>Alphaproteobacteria</taxon>
        <taxon>Hyphomicrobiales</taxon>
        <taxon>Rhizobiaceae</taxon>
        <taxon>Shinella</taxon>
    </lineage>
</organism>
<dbReference type="GO" id="GO:0016787">
    <property type="term" value="F:hydrolase activity"/>
    <property type="evidence" value="ECO:0007669"/>
    <property type="project" value="UniProtKB-KW"/>
</dbReference>
<keyword evidence="4" id="KW-1185">Reference proteome</keyword>
<feature type="domain" description="AB hydrolase-1" evidence="2">
    <location>
        <begin position="68"/>
        <end position="145"/>
    </location>
</feature>
<dbReference type="Gene3D" id="3.40.50.1820">
    <property type="entry name" value="alpha/beta hydrolase"/>
    <property type="match status" value="1"/>
</dbReference>
<dbReference type="PANTHER" id="PTHR37946">
    <property type="entry name" value="SLL1969 PROTEIN"/>
    <property type="match status" value="1"/>
</dbReference>
<feature type="signal peptide" evidence="1">
    <location>
        <begin position="1"/>
        <end position="23"/>
    </location>
</feature>
<comment type="caution">
    <text evidence="3">The sequence shown here is derived from an EMBL/GenBank/DDBJ whole genome shotgun (WGS) entry which is preliminary data.</text>
</comment>
<evidence type="ECO:0000313" key="3">
    <source>
        <dbReference type="EMBL" id="MDO6121610.1"/>
    </source>
</evidence>
<evidence type="ECO:0000259" key="2">
    <source>
        <dbReference type="Pfam" id="PF00561"/>
    </source>
</evidence>
<reference evidence="3" key="1">
    <citation type="submission" date="2022-04" db="EMBL/GenBank/DDBJ databases">
        <title>Shinella lacus sp. nov., a novel member of the genus Shinella from water.</title>
        <authorList>
            <person name="Deng Y."/>
        </authorList>
    </citation>
    <scope>NUCLEOTIDE SEQUENCE</scope>
    <source>
        <strain evidence="3">JCM 31239</strain>
    </source>
</reference>
<dbReference type="SUPFAM" id="SSF53474">
    <property type="entry name" value="alpha/beta-Hydrolases"/>
    <property type="match status" value="1"/>
</dbReference>
<keyword evidence="1" id="KW-0732">Signal</keyword>
<accession>A0ABT8XEH4</accession>
<dbReference type="Pfam" id="PF00561">
    <property type="entry name" value="Abhydrolase_1"/>
    <property type="match status" value="1"/>
</dbReference>
<keyword evidence="3" id="KW-0378">Hydrolase</keyword>
<gene>
    <name evidence="3" type="ORF">GB928_010500</name>
</gene>
<name>A0ABT8XEH4_9HYPH</name>
<evidence type="ECO:0000256" key="1">
    <source>
        <dbReference type="SAM" id="SignalP"/>
    </source>
</evidence>
<dbReference type="RefSeq" id="WP_244761521.1">
    <property type="nucleotide sequence ID" value="NZ_JALJCJ010000003.1"/>
</dbReference>
<dbReference type="InterPro" id="IPR000073">
    <property type="entry name" value="AB_hydrolase_1"/>
</dbReference>
<proteinExistence type="predicted"/>